<keyword evidence="1" id="KW-1133">Transmembrane helix</keyword>
<comment type="caution">
    <text evidence="2">The sequence shown here is derived from an EMBL/GenBank/DDBJ whole genome shotgun (WGS) entry which is preliminary data.</text>
</comment>
<feature type="transmembrane region" description="Helical" evidence="1">
    <location>
        <begin position="495"/>
        <end position="523"/>
    </location>
</feature>
<feature type="transmembrane region" description="Helical" evidence="1">
    <location>
        <begin position="460"/>
        <end position="483"/>
    </location>
</feature>
<name>A0ABP0QTV6_9DINO</name>
<gene>
    <name evidence="2" type="ORF">CCMP2556_LOCUS43958</name>
</gene>
<sequence length="556" mass="62579">MLAAALVLLPVALGAPSAACPALEQGSLQAEEVQHTHSSELGPVSSGESCEKYLNDLPPLVGRANSCSSSAAVSDAPMVAKVSSKYLILEEMRHLEVDFEITRGIQLQQALRKPGLWLWPSHYRNTDRSSALWQSMTTVRSFDIFLSHTWCTPGRWKILSLLMQFGWPHALTFWSIGVSVMAYLRWQLLVPGWGNYMLTSRGVTYECSHSPWIIISGWVSLVIGLMVSPYLPLRTTFCFFDIASIHQSDEDLKERGIYSIGGFLSVSNELRILWSRPYFSRLWCLFEIAAFRKANPRGQIVFKPLFVERAVAFLICMFFLFSLTDMVLSIYIEDDRELKNLWWELFAVFSPVFPLVHVARCNYREKARLLNDLKRFELDDVSCNSFFDTRFIHAAIDHWYGSKEAFRDFVRGPLREELRGTSRQLDPSYVMMSISSTAAWLVETSVALKHGGADGLSILSYALCWSSFALFWAWSLLTGIIYLSEKTSAPCTTRLVDWLLTCTVASAALAWTGVGVALCIVVSQAKTMWAPIGLFTCSMSLPCLGQWLGHSWPAAV</sequence>
<feature type="transmembrane region" description="Helical" evidence="1">
    <location>
        <begin position="341"/>
        <end position="359"/>
    </location>
</feature>
<reference evidence="2 3" key="1">
    <citation type="submission" date="2024-02" db="EMBL/GenBank/DDBJ databases">
        <authorList>
            <person name="Chen Y."/>
            <person name="Shah S."/>
            <person name="Dougan E. K."/>
            <person name="Thang M."/>
            <person name="Chan C."/>
        </authorList>
    </citation>
    <scope>NUCLEOTIDE SEQUENCE [LARGE SCALE GENOMIC DNA]</scope>
</reference>
<keyword evidence="1" id="KW-0812">Transmembrane</keyword>
<evidence type="ECO:0000313" key="3">
    <source>
        <dbReference type="Proteomes" id="UP001642484"/>
    </source>
</evidence>
<evidence type="ECO:0000313" key="2">
    <source>
        <dbReference type="EMBL" id="CAK9091707.1"/>
    </source>
</evidence>
<dbReference type="EMBL" id="CAXAMN010025006">
    <property type="protein sequence ID" value="CAK9091707.1"/>
    <property type="molecule type" value="Genomic_DNA"/>
</dbReference>
<protein>
    <submittedName>
        <fullName evidence="2">Uncharacterized protein</fullName>
    </submittedName>
</protein>
<feature type="transmembrane region" description="Helical" evidence="1">
    <location>
        <begin position="529"/>
        <end position="549"/>
    </location>
</feature>
<keyword evidence="1" id="KW-0472">Membrane</keyword>
<accession>A0ABP0QTV6</accession>
<feature type="transmembrane region" description="Helical" evidence="1">
    <location>
        <begin position="212"/>
        <end position="231"/>
    </location>
</feature>
<evidence type="ECO:0000256" key="1">
    <source>
        <dbReference type="SAM" id="Phobius"/>
    </source>
</evidence>
<proteinExistence type="predicted"/>
<dbReference type="Proteomes" id="UP001642484">
    <property type="component" value="Unassembled WGS sequence"/>
</dbReference>
<keyword evidence="3" id="KW-1185">Reference proteome</keyword>
<feature type="transmembrane region" description="Helical" evidence="1">
    <location>
        <begin position="300"/>
        <end position="321"/>
    </location>
</feature>
<organism evidence="2 3">
    <name type="scientific">Durusdinium trenchii</name>
    <dbReference type="NCBI Taxonomy" id="1381693"/>
    <lineage>
        <taxon>Eukaryota</taxon>
        <taxon>Sar</taxon>
        <taxon>Alveolata</taxon>
        <taxon>Dinophyceae</taxon>
        <taxon>Suessiales</taxon>
        <taxon>Symbiodiniaceae</taxon>
        <taxon>Durusdinium</taxon>
    </lineage>
</organism>